<sequence length="413" mass="46073">MGLKHTIRGYARLPKSIIAIFFARIINSLGNFVYPFLTIYLTEKMGMTSDRVGNFMLMAAIFMGLGSIVGGKLSDVIGRKKIILIFQAMSAITLIPCGFYEYSMITPWLLILSGFFGGAVQPASAALIGDLTNTKNRQEAFSLLYLGINIGIAVGPLIAGVLYKNYIRWIFWGDAITTLSSLILIIVFVKESINDIKEEEIEKDNIDEKSEEGNLFMVMMKRPALLIFSLVCLIYSFVYAQNGFLIPLQVKEAYPENGAVLYGSLMSINAIVVVFFTFIIIHLTRKNYAIFNMVLSGIFYTVGFGMLFYVKSYEFFIISTVIWTIGEIIASTNQGVYIANHTPMSHRGRVNSIIPLIAGTGYAIGPKIMGLYIKNRALSRAWLVIAACSVLAAVMMYILYKVEMHNKKSHKNL</sequence>
<dbReference type="SUPFAM" id="SSF103473">
    <property type="entry name" value="MFS general substrate transporter"/>
    <property type="match status" value="1"/>
</dbReference>
<dbReference type="GO" id="GO:0005886">
    <property type="term" value="C:plasma membrane"/>
    <property type="evidence" value="ECO:0007669"/>
    <property type="project" value="UniProtKB-SubCell"/>
</dbReference>
<keyword evidence="6 7" id="KW-0472">Membrane</keyword>
<dbReference type="PROSITE" id="PS50850">
    <property type="entry name" value="MFS"/>
    <property type="match status" value="1"/>
</dbReference>
<evidence type="ECO:0000256" key="4">
    <source>
        <dbReference type="ARBA" id="ARBA00022692"/>
    </source>
</evidence>
<keyword evidence="3" id="KW-1003">Cell membrane</keyword>
<feature type="transmembrane region" description="Helical" evidence="7">
    <location>
        <begin position="140"/>
        <end position="163"/>
    </location>
</feature>
<dbReference type="GO" id="GO:0022857">
    <property type="term" value="F:transmembrane transporter activity"/>
    <property type="evidence" value="ECO:0007669"/>
    <property type="project" value="InterPro"/>
</dbReference>
<dbReference type="RefSeq" id="WP_039249319.1">
    <property type="nucleotide sequence ID" value="NZ_JDRX01000006.1"/>
</dbReference>
<protein>
    <submittedName>
        <fullName evidence="10">MFS transporter</fullName>
    </submittedName>
</protein>
<dbReference type="InterPro" id="IPR001054">
    <property type="entry name" value="A/G_cyclase"/>
</dbReference>
<gene>
    <name evidence="10" type="ORF">Z969_04370</name>
</gene>
<feature type="transmembrane region" description="Helical" evidence="7">
    <location>
        <begin position="82"/>
        <end position="102"/>
    </location>
</feature>
<dbReference type="Gene3D" id="1.20.1250.20">
    <property type="entry name" value="MFS general substrate transporter like domains"/>
    <property type="match status" value="1"/>
</dbReference>
<dbReference type="PROSITE" id="PS50125">
    <property type="entry name" value="GUANYLATE_CYCLASE_2"/>
    <property type="match status" value="1"/>
</dbReference>
<feature type="transmembrane region" description="Helical" evidence="7">
    <location>
        <begin position="381"/>
        <end position="400"/>
    </location>
</feature>
<dbReference type="GO" id="GO:0009190">
    <property type="term" value="P:cyclic nucleotide biosynthetic process"/>
    <property type="evidence" value="ECO:0007669"/>
    <property type="project" value="InterPro"/>
</dbReference>
<feature type="domain" description="Major facilitator superfamily (MFS) profile" evidence="9">
    <location>
        <begin position="16"/>
        <end position="404"/>
    </location>
</feature>
<comment type="subcellular location">
    <subcellularLocation>
        <location evidence="1">Cell membrane</location>
        <topology evidence="1">Multi-pass membrane protein</topology>
    </subcellularLocation>
</comment>
<dbReference type="InterPro" id="IPR050171">
    <property type="entry name" value="MFS_Transporters"/>
</dbReference>
<feature type="transmembrane region" description="Helical" evidence="7">
    <location>
        <begin position="350"/>
        <end position="369"/>
    </location>
</feature>
<dbReference type="EMBL" id="JDRX01000006">
    <property type="protein sequence ID" value="KGN02732.1"/>
    <property type="molecule type" value="Genomic_DNA"/>
</dbReference>
<dbReference type="Proteomes" id="UP000030016">
    <property type="component" value="Unassembled WGS sequence"/>
</dbReference>
<dbReference type="PANTHER" id="PTHR23517">
    <property type="entry name" value="RESISTANCE PROTEIN MDTM, PUTATIVE-RELATED-RELATED"/>
    <property type="match status" value="1"/>
</dbReference>
<dbReference type="InterPro" id="IPR020846">
    <property type="entry name" value="MFS_dom"/>
</dbReference>
<dbReference type="InterPro" id="IPR011701">
    <property type="entry name" value="MFS"/>
</dbReference>
<keyword evidence="2" id="KW-0813">Transport</keyword>
<feature type="transmembrane region" description="Helical" evidence="7">
    <location>
        <begin position="260"/>
        <end position="281"/>
    </location>
</feature>
<feature type="transmembrane region" description="Helical" evidence="7">
    <location>
        <begin position="108"/>
        <end position="128"/>
    </location>
</feature>
<reference evidence="10 11" key="1">
    <citation type="submission" date="2014-01" db="EMBL/GenBank/DDBJ databases">
        <title>Plasmidome dynamics in the species complex Clostridium novyi sensu lato converts strains of independent lineages into distinctly different pathogens.</title>
        <authorList>
            <person name="Skarin H."/>
            <person name="Segerman B."/>
        </authorList>
    </citation>
    <scope>NUCLEOTIDE SEQUENCE [LARGE SCALE GENOMIC DNA]</scope>
    <source>
        <strain evidence="10 11">4570</strain>
    </source>
</reference>
<proteinExistence type="predicted"/>
<evidence type="ECO:0000256" key="7">
    <source>
        <dbReference type="SAM" id="Phobius"/>
    </source>
</evidence>
<comment type="caution">
    <text evidence="10">The sequence shown here is derived from an EMBL/GenBank/DDBJ whole genome shotgun (WGS) entry which is preliminary data.</text>
</comment>
<dbReference type="AlphaFoldDB" id="A0AA88ZNR1"/>
<evidence type="ECO:0000256" key="6">
    <source>
        <dbReference type="ARBA" id="ARBA00023136"/>
    </source>
</evidence>
<evidence type="ECO:0000313" key="11">
    <source>
        <dbReference type="Proteomes" id="UP000030016"/>
    </source>
</evidence>
<feature type="transmembrane region" description="Helical" evidence="7">
    <location>
        <begin position="52"/>
        <end position="70"/>
    </location>
</feature>
<evidence type="ECO:0000259" key="8">
    <source>
        <dbReference type="PROSITE" id="PS50125"/>
    </source>
</evidence>
<feature type="transmembrane region" description="Helical" evidence="7">
    <location>
        <begin position="224"/>
        <end position="240"/>
    </location>
</feature>
<dbReference type="PANTHER" id="PTHR23517:SF2">
    <property type="entry name" value="MULTIDRUG RESISTANCE PROTEIN MDTH"/>
    <property type="match status" value="1"/>
</dbReference>
<organism evidence="10 11">
    <name type="scientific">Clostridium novyi A str. 4570</name>
    <dbReference type="NCBI Taxonomy" id="1444290"/>
    <lineage>
        <taxon>Bacteria</taxon>
        <taxon>Bacillati</taxon>
        <taxon>Bacillota</taxon>
        <taxon>Clostridia</taxon>
        <taxon>Eubacteriales</taxon>
        <taxon>Clostridiaceae</taxon>
        <taxon>Clostridium</taxon>
    </lineage>
</organism>
<feature type="transmembrane region" description="Helical" evidence="7">
    <location>
        <begin position="288"/>
        <end position="309"/>
    </location>
</feature>
<dbReference type="GO" id="GO:0035556">
    <property type="term" value="P:intracellular signal transduction"/>
    <property type="evidence" value="ECO:0007669"/>
    <property type="project" value="InterPro"/>
</dbReference>
<name>A0AA88ZNR1_CLONO</name>
<dbReference type="CDD" id="cd17329">
    <property type="entry name" value="MFS_MdtH_MDR_like"/>
    <property type="match status" value="1"/>
</dbReference>
<keyword evidence="5 7" id="KW-1133">Transmembrane helix</keyword>
<feature type="transmembrane region" description="Helical" evidence="7">
    <location>
        <begin position="315"/>
        <end position="338"/>
    </location>
</feature>
<evidence type="ECO:0000256" key="2">
    <source>
        <dbReference type="ARBA" id="ARBA00022448"/>
    </source>
</evidence>
<dbReference type="InterPro" id="IPR036259">
    <property type="entry name" value="MFS_trans_sf"/>
</dbReference>
<evidence type="ECO:0000256" key="3">
    <source>
        <dbReference type="ARBA" id="ARBA00022475"/>
    </source>
</evidence>
<accession>A0AA88ZNR1</accession>
<evidence type="ECO:0000313" key="10">
    <source>
        <dbReference type="EMBL" id="KGN02732.1"/>
    </source>
</evidence>
<evidence type="ECO:0000256" key="1">
    <source>
        <dbReference type="ARBA" id="ARBA00004651"/>
    </source>
</evidence>
<keyword evidence="4 7" id="KW-0812">Transmembrane</keyword>
<evidence type="ECO:0000256" key="5">
    <source>
        <dbReference type="ARBA" id="ARBA00022989"/>
    </source>
</evidence>
<dbReference type="Pfam" id="PF07690">
    <property type="entry name" value="MFS_1"/>
    <property type="match status" value="1"/>
</dbReference>
<evidence type="ECO:0000259" key="9">
    <source>
        <dbReference type="PROSITE" id="PS50850"/>
    </source>
</evidence>
<feature type="transmembrane region" description="Helical" evidence="7">
    <location>
        <begin position="169"/>
        <end position="189"/>
    </location>
</feature>
<feature type="domain" description="Guanylate cyclase" evidence="8">
    <location>
        <begin position="146"/>
        <end position="183"/>
    </location>
</feature>
<feature type="transmembrane region" description="Helical" evidence="7">
    <location>
        <begin position="21"/>
        <end position="40"/>
    </location>
</feature>